<evidence type="ECO:0000313" key="2">
    <source>
        <dbReference type="EMBL" id="MPM41902.1"/>
    </source>
</evidence>
<name>A0A644ZM49_9ZZZZ</name>
<feature type="compositionally biased region" description="Basic and acidic residues" evidence="1">
    <location>
        <begin position="76"/>
        <end position="86"/>
    </location>
</feature>
<feature type="region of interest" description="Disordered" evidence="1">
    <location>
        <begin position="65"/>
        <end position="86"/>
    </location>
</feature>
<comment type="caution">
    <text evidence="2">The sequence shown here is derived from an EMBL/GenBank/DDBJ whole genome shotgun (WGS) entry which is preliminary data.</text>
</comment>
<dbReference type="AlphaFoldDB" id="A0A644ZM49"/>
<proteinExistence type="predicted"/>
<gene>
    <name evidence="2" type="ORF">SDC9_88562</name>
</gene>
<sequence length="86" mass="10235">MSSLRKLRRSIAHANMEREEIRRVNGRKRLPRKAVQSFFAEHWREYADKLPLEVLKRAAAHLKEADKKKTLRAKRRGGEGKEERKE</sequence>
<reference evidence="2" key="1">
    <citation type="submission" date="2019-08" db="EMBL/GenBank/DDBJ databases">
        <authorList>
            <person name="Kucharzyk K."/>
            <person name="Murdoch R.W."/>
            <person name="Higgins S."/>
            <person name="Loffler F."/>
        </authorList>
    </citation>
    <scope>NUCLEOTIDE SEQUENCE</scope>
</reference>
<dbReference type="EMBL" id="VSSQ01009531">
    <property type="protein sequence ID" value="MPM41902.1"/>
    <property type="molecule type" value="Genomic_DNA"/>
</dbReference>
<protein>
    <submittedName>
        <fullName evidence="2">Uncharacterized protein</fullName>
    </submittedName>
</protein>
<organism evidence="2">
    <name type="scientific">bioreactor metagenome</name>
    <dbReference type="NCBI Taxonomy" id="1076179"/>
    <lineage>
        <taxon>unclassified sequences</taxon>
        <taxon>metagenomes</taxon>
        <taxon>ecological metagenomes</taxon>
    </lineage>
</organism>
<evidence type="ECO:0000256" key="1">
    <source>
        <dbReference type="SAM" id="MobiDB-lite"/>
    </source>
</evidence>
<accession>A0A644ZM49</accession>